<comment type="caution">
    <text evidence="2">The sequence shown here is derived from an EMBL/GenBank/DDBJ whole genome shotgun (WGS) entry which is preliminary data.</text>
</comment>
<reference evidence="2 3" key="1">
    <citation type="journal article" date="2019" name="Commun. Biol.">
        <title>The bagworm genome reveals a unique fibroin gene that provides high tensile strength.</title>
        <authorList>
            <person name="Kono N."/>
            <person name="Nakamura H."/>
            <person name="Ohtoshi R."/>
            <person name="Tomita M."/>
            <person name="Numata K."/>
            <person name="Arakawa K."/>
        </authorList>
    </citation>
    <scope>NUCLEOTIDE SEQUENCE [LARGE SCALE GENOMIC DNA]</scope>
</reference>
<dbReference type="Proteomes" id="UP000299102">
    <property type="component" value="Unassembled WGS sequence"/>
</dbReference>
<feature type="compositionally biased region" description="Polar residues" evidence="1">
    <location>
        <begin position="1"/>
        <end position="14"/>
    </location>
</feature>
<dbReference type="EMBL" id="BGZK01000223">
    <property type="protein sequence ID" value="GBP29699.1"/>
    <property type="molecule type" value="Genomic_DNA"/>
</dbReference>
<name>A0A4C1UTS7_EUMVA</name>
<evidence type="ECO:0000256" key="1">
    <source>
        <dbReference type="SAM" id="MobiDB-lite"/>
    </source>
</evidence>
<gene>
    <name evidence="2" type="ORF">EVAR_13622_1</name>
</gene>
<evidence type="ECO:0000313" key="3">
    <source>
        <dbReference type="Proteomes" id="UP000299102"/>
    </source>
</evidence>
<evidence type="ECO:0000313" key="2">
    <source>
        <dbReference type="EMBL" id="GBP29699.1"/>
    </source>
</evidence>
<accession>A0A4C1UTS7</accession>
<sequence length="191" mass="20432">MKASEQINDGTSTPAAGATEATQVEDVTASISKRDCIDIDYAQTTIIKDTFSSSYCHKKPDIGMDKISSFRNTLANGPAVNAVIEVTYGAVSCHYVGSRVTSYCYSSGFEDGLDLQMDLIDGAVVGMSNGWTDWDEIFYVYSNGSLDDFKIQLDPVGGATVGISLKAFPGRTTSAGTASVYIYTYALGDRD</sequence>
<protein>
    <submittedName>
        <fullName evidence="2">Uncharacterized protein</fullName>
    </submittedName>
</protein>
<dbReference type="AlphaFoldDB" id="A0A4C1UTS7"/>
<organism evidence="2 3">
    <name type="scientific">Eumeta variegata</name>
    <name type="common">Bagworm moth</name>
    <name type="synonym">Eumeta japonica</name>
    <dbReference type="NCBI Taxonomy" id="151549"/>
    <lineage>
        <taxon>Eukaryota</taxon>
        <taxon>Metazoa</taxon>
        <taxon>Ecdysozoa</taxon>
        <taxon>Arthropoda</taxon>
        <taxon>Hexapoda</taxon>
        <taxon>Insecta</taxon>
        <taxon>Pterygota</taxon>
        <taxon>Neoptera</taxon>
        <taxon>Endopterygota</taxon>
        <taxon>Lepidoptera</taxon>
        <taxon>Glossata</taxon>
        <taxon>Ditrysia</taxon>
        <taxon>Tineoidea</taxon>
        <taxon>Psychidae</taxon>
        <taxon>Oiketicinae</taxon>
        <taxon>Eumeta</taxon>
    </lineage>
</organism>
<proteinExistence type="predicted"/>
<keyword evidence="3" id="KW-1185">Reference proteome</keyword>
<feature type="region of interest" description="Disordered" evidence="1">
    <location>
        <begin position="1"/>
        <end position="21"/>
    </location>
</feature>
<dbReference type="OrthoDB" id="8240057at2759"/>